<dbReference type="InterPro" id="IPR025187">
    <property type="entry name" value="DUF4112"/>
</dbReference>
<feature type="compositionally biased region" description="Basic and acidic residues" evidence="1">
    <location>
        <begin position="220"/>
        <end position="231"/>
    </location>
</feature>
<evidence type="ECO:0000313" key="3">
    <source>
        <dbReference type="EMBL" id="WPH01871.1"/>
    </source>
</evidence>
<accession>A0AAQ3M8F2</accession>
<keyword evidence="2" id="KW-0472">Membrane</keyword>
<keyword evidence="2" id="KW-0812">Transmembrane</keyword>
<proteinExistence type="predicted"/>
<feature type="transmembrane region" description="Helical" evidence="2">
    <location>
        <begin position="132"/>
        <end position="154"/>
    </location>
</feature>
<evidence type="ECO:0000256" key="1">
    <source>
        <dbReference type="SAM" id="MobiDB-lite"/>
    </source>
</evidence>
<reference evidence="3 4" key="1">
    <citation type="submission" date="2023-11" db="EMBL/GenBank/DDBJ databases">
        <title>An acidophilic fungus is an integral part of prey digestion in a carnivorous sundew plant.</title>
        <authorList>
            <person name="Tsai I.J."/>
        </authorList>
    </citation>
    <scope>NUCLEOTIDE SEQUENCE [LARGE SCALE GENOMIC DNA]</scope>
    <source>
        <strain evidence="3">169a</strain>
    </source>
</reference>
<dbReference type="AlphaFoldDB" id="A0AAQ3M8F2"/>
<dbReference type="Proteomes" id="UP001303373">
    <property type="component" value="Chromosome 7"/>
</dbReference>
<dbReference type="Pfam" id="PF13430">
    <property type="entry name" value="DUF4112"/>
    <property type="match status" value="1"/>
</dbReference>
<feature type="compositionally biased region" description="Polar residues" evidence="1">
    <location>
        <begin position="275"/>
        <end position="289"/>
    </location>
</feature>
<gene>
    <name evidence="3" type="ORF">R9X50_00472500</name>
</gene>
<dbReference type="EMBL" id="CP138586">
    <property type="protein sequence ID" value="WPH01871.1"/>
    <property type="molecule type" value="Genomic_DNA"/>
</dbReference>
<feature type="compositionally biased region" description="Polar residues" evidence="1">
    <location>
        <begin position="242"/>
        <end position="258"/>
    </location>
</feature>
<keyword evidence="4" id="KW-1185">Reference proteome</keyword>
<protein>
    <recommendedName>
        <fullName evidence="5">PH domain-containing protein</fullName>
    </recommendedName>
</protein>
<keyword evidence="2" id="KW-1133">Transmembrane helix</keyword>
<sequence>MAAAVGKYAANKMLKKHMKDYQSKKVDGGEDPFFAMIEDPKRPGKMKKVKKQIPAYIPEHDAMVLASVRKSAYRLDMCLFNLFGIRFGWEAVIGIVPAAGDAIGVLLALMVFRKCCSVEGGLDNTIKLRMMINIIIDFAVGLVPFIGDIADAAFKCNTKNLRLLEVALDKKYRPQSARPDERNMVGLDKSKRAQNRKSGIYHHQDPPPATVFEDFSDEEQDRRQFMREQDNSARVSQPRPVATTNAPPSGSTRQNQGGWFSGKKSGRQGRDVEPPTTNNMRQETGSIRP</sequence>
<dbReference type="PANTHER" id="PTHR35519:SF2">
    <property type="entry name" value="PH DOMAIN PROTEIN"/>
    <property type="match status" value="1"/>
</dbReference>
<evidence type="ECO:0000256" key="2">
    <source>
        <dbReference type="SAM" id="Phobius"/>
    </source>
</evidence>
<feature type="region of interest" description="Disordered" evidence="1">
    <location>
        <begin position="175"/>
        <end position="289"/>
    </location>
</feature>
<evidence type="ECO:0000313" key="4">
    <source>
        <dbReference type="Proteomes" id="UP001303373"/>
    </source>
</evidence>
<organism evidence="3 4">
    <name type="scientific">Acrodontium crateriforme</name>
    <dbReference type="NCBI Taxonomy" id="150365"/>
    <lineage>
        <taxon>Eukaryota</taxon>
        <taxon>Fungi</taxon>
        <taxon>Dikarya</taxon>
        <taxon>Ascomycota</taxon>
        <taxon>Pezizomycotina</taxon>
        <taxon>Dothideomycetes</taxon>
        <taxon>Dothideomycetidae</taxon>
        <taxon>Mycosphaerellales</taxon>
        <taxon>Teratosphaeriaceae</taxon>
        <taxon>Acrodontium</taxon>
    </lineage>
</organism>
<evidence type="ECO:0008006" key="5">
    <source>
        <dbReference type="Google" id="ProtNLM"/>
    </source>
</evidence>
<feature type="compositionally biased region" description="Basic and acidic residues" evidence="1">
    <location>
        <begin position="175"/>
        <end position="191"/>
    </location>
</feature>
<name>A0AAQ3M8F2_9PEZI</name>
<feature type="transmembrane region" description="Helical" evidence="2">
    <location>
        <begin position="91"/>
        <end position="112"/>
    </location>
</feature>
<dbReference type="PANTHER" id="PTHR35519">
    <property type="entry name" value="MEMBRANE PROTEINS"/>
    <property type="match status" value="1"/>
</dbReference>